<dbReference type="Proteomes" id="UP000240883">
    <property type="component" value="Unassembled WGS sequence"/>
</dbReference>
<dbReference type="AlphaFoldDB" id="A0A2T2P0L2"/>
<proteinExistence type="predicted"/>
<name>A0A2T2P0L2_CORCC</name>
<evidence type="ECO:0000313" key="2">
    <source>
        <dbReference type="EMBL" id="PSN71220.1"/>
    </source>
</evidence>
<feature type="region of interest" description="Disordered" evidence="1">
    <location>
        <begin position="159"/>
        <end position="178"/>
    </location>
</feature>
<sequence>MACPQPRHVRCIPPASLQAQYIAAAPLSSLLSSPARPSPGRALSAARSPDGRSVAHQSLVSVQDPPFPSLLGSLRRPYPSLPSIAGAHLALCKSRRRACCSPALRSWAVFLAADKSSPAPESHCSDPCPAALLPRVRRRHCRCRLDFRALNLRLVPSSSRPLPTTSLCESHRKPRATT</sequence>
<keyword evidence="3" id="KW-1185">Reference proteome</keyword>
<accession>A0A2T2P0L2</accession>
<evidence type="ECO:0000313" key="3">
    <source>
        <dbReference type="Proteomes" id="UP000240883"/>
    </source>
</evidence>
<gene>
    <name evidence="2" type="ORF">BS50DRAFT_277894</name>
</gene>
<evidence type="ECO:0000256" key="1">
    <source>
        <dbReference type="SAM" id="MobiDB-lite"/>
    </source>
</evidence>
<dbReference type="EMBL" id="KZ678131">
    <property type="protein sequence ID" value="PSN71220.1"/>
    <property type="molecule type" value="Genomic_DNA"/>
</dbReference>
<protein>
    <submittedName>
        <fullName evidence="2">Uncharacterized protein</fullName>
    </submittedName>
</protein>
<organism evidence="2 3">
    <name type="scientific">Corynespora cassiicola Philippines</name>
    <dbReference type="NCBI Taxonomy" id="1448308"/>
    <lineage>
        <taxon>Eukaryota</taxon>
        <taxon>Fungi</taxon>
        <taxon>Dikarya</taxon>
        <taxon>Ascomycota</taxon>
        <taxon>Pezizomycotina</taxon>
        <taxon>Dothideomycetes</taxon>
        <taxon>Pleosporomycetidae</taxon>
        <taxon>Pleosporales</taxon>
        <taxon>Corynesporascaceae</taxon>
        <taxon>Corynespora</taxon>
    </lineage>
</organism>
<reference evidence="2 3" key="1">
    <citation type="journal article" date="2018" name="Front. Microbiol.">
        <title>Genome-Wide Analysis of Corynespora cassiicola Leaf Fall Disease Putative Effectors.</title>
        <authorList>
            <person name="Lopez D."/>
            <person name="Ribeiro S."/>
            <person name="Label P."/>
            <person name="Fumanal B."/>
            <person name="Venisse J.S."/>
            <person name="Kohler A."/>
            <person name="de Oliveira R.R."/>
            <person name="Labutti K."/>
            <person name="Lipzen A."/>
            <person name="Lail K."/>
            <person name="Bauer D."/>
            <person name="Ohm R.A."/>
            <person name="Barry K.W."/>
            <person name="Spatafora J."/>
            <person name="Grigoriev I.V."/>
            <person name="Martin F.M."/>
            <person name="Pujade-Renaud V."/>
        </authorList>
    </citation>
    <scope>NUCLEOTIDE SEQUENCE [LARGE SCALE GENOMIC DNA]</scope>
    <source>
        <strain evidence="2 3">Philippines</strain>
    </source>
</reference>